<keyword evidence="3" id="KW-1185">Reference proteome</keyword>
<evidence type="ECO:0000313" key="3">
    <source>
        <dbReference type="Proteomes" id="UP000887013"/>
    </source>
</evidence>
<feature type="region of interest" description="Disordered" evidence="1">
    <location>
        <begin position="1"/>
        <end position="29"/>
    </location>
</feature>
<evidence type="ECO:0000313" key="2">
    <source>
        <dbReference type="EMBL" id="GFT89461.1"/>
    </source>
</evidence>
<dbReference type="Proteomes" id="UP000887013">
    <property type="component" value="Unassembled WGS sequence"/>
</dbReference>
<sequence length="104" mass="11371">MNSGFVLPSQGQGKVNRGEGCTESQTGASPTQVIVPKASLIYKGASKTLGHTIRPSSSRNNEEICVYPAITQCPCLGVRTRRSKYRWSNEKTTSNQQVLSIWLV</sequence>
<comment type="caution">
    <text evidence="2">The sequence shown here is derived from an EMBL/GenBank/DDBJ whole genome shotgun (WGS) entry which is preliminary data.</text>
</comment>
<name>A0A8X6Q051_NEPPI</name>
<reference evidence="2" key="1">
    <citation type="submission" date="2020-08" db="EMBL/GenBank/DDBJ databases">
        <title>Multicomponent nature underlies the extraordinary mechanical properties of spider dragline silk.</title>
        <authorList>
            <person name="Kono N."/>
            <person name="Nakamura H."/>
            <person name="Mori M."/>
            <person name="Yoshida Y."/>
            <person name="Ohtoshi R."/>
            <person name="Malay A.D."/>
            <person name="Moran D.A.P."/>
            <person name="Tomita M."/>
            <person name="Numata K."/>
            <person name="Arakawa K."/>
        </authorList>
    </citation>
    <scope>NUCLEOTIDE SEQUENCE</scope>
</reference>
<protein>
    <submittedName>
        <fullName evidence="2">Uncharacterized protein</fullName>
    </submittedName>
</protein>
<dbReference type="AlphaFoldDB" id="A0A8X6Q051"/>
<accession>A0A8X6Q051</accession>
<proteinExistence type="predicted"/>
<dbReference type="EMBL" id="BMAW01120465">
    <property type="protein sequence ID" value="GFT89461.1"/>
    <property type="molecule type" value="Genomic_DNA"/>
</dbReference>
<feature type="compositionally biased region" description="Polar residues" evidence="1">
    <location>
        <begin position="1"/>
        <end position="13"/>
    </location>
</feature>
<organism evidence="2 3">
    <name type="scientific">Nephila pilipes</name>
    <name type="common">Giant wood spider</name>
    <name type="synonym">Nephila maculata</name>
    <dbReference type="NCBI Taxonomy" id="299642"/>
    <lineage>
        <taxon>Eukaryota</taxon>
        <taxon>Metazoa</taxon>
        <taxon>Ecdysozoa</taxon>
        <taxon>Arthropoda</taxon>
        <taxon>Chelicerata</taxon>
        <taxon>Arachnida</taxon>
        <taxon>Araneae</taxon>
        <taxon>Araneomorphae</taxon>
        <taxon>Entelegynae</taxon>
        <taxon>Araneoidea</taxon>
        <taxon>Nephilidae</taxon>
        <taxon>Nephila</taxon>
    </lineage>
</organism>
<evidence type="ECO:0000256" key="1">
    <source>
        <dbReference type="SAM" id="MobiDB-lite"/>
    </source>
</evidence>
<gene>
    <name evidence="2" type="ORF">NPIL_159811</name>
</gene>